<dbReference type="Proteomes" id="UP001139559">
    <property type="component" value="Unassembled WGS sequence"/>
</dbReference>
<dbReference type="Pfam" id="PF01809">
    <property type="entry name" value="YidD"/>
    <property type="match status" value="1"/>
</dbReference>
<evidence type="ECO:0000313" key="2">
    <source>
        <dbReference type="Proteomes" id="UP001139559"/>
    </source>
</evidence>
<organism evidence="1 2">
    <name type="scientific">Vibrio amylolyticus</name>
    <dbReference type="NCBI Taxonomy" id="2847292"/>
    <lineage>
        <taxon>Bacteria</taxon>
        <taxon>Pseudomonadati</taxon>
        <taxon>Pseudomonadota</taxon>
        <taxon>Gammaproteobacteria</taxon>
        <taxon>Vibrionales</taxon>
        <taxon>Vibrionaceae</taxon>
        <taxon>Vibrio</taxon>
    </lineage>
</organism>
<protein>
    <submittedName>
        <fullName evidence="1">Membrane protein insertion efficiency factor YidD</fullName>
    </submittedName>
</protein>
<dbReference type="NCBIfam" id="TIGR00278">
    <property type="entry name" value="membrane protein insertion efficiency factor YidD"/>
    <property type="match status" value="1"/>
</dbReference>
<evidence type="ECO:0000313" key="1">
    <source>
        <dbReference type="EMBL" id="MCK6263962.1"/>
    </source>
</evidence>
<dbReference type="RefSeq" id="WP_248009041.1">
    <property type="nucleotide sequence ID" value="NZ_JAJHVV010000006.1"/>
</dbReference>
<name>A0A9X2BJZ8_9VIBR</name>
<sequence>MLVNVSLKLIYLYRLIAPRRFRDSCLFEPTCSEYAILALNKYGFFTGWVLALRRIGRCKHPNGGVDQL</sequence>
<dbReference type="AlphaFoldDB" id="A0A9X2BJZ8"/>
<dbReference type="EMBL" id="JAJHVV010000006">
    <property type="protein sequence ID" value="MCK6263962.1"/>
    <property type="molecule type" value="Genomic_DNA"/>
</dbReference>
<dbReference type="SMART" id="SM01234">
    <property type="entry name" value="Haemolytic"/>
    <property type="match status" value="1"/>
</dbReference>
<comment type="caution">
    <text evidence="1">The sequence shown here is derived from an EMBL/GenBank/DDBJ whole genome shotgun (WGS) entry which is preliminary data.</text>
</comment>
<dbReference type="InterPro" id="IPR002696">
    <property type="entry name" value="Membr_insert_effic_factor_YidD"/>
</dbReference>
<keyword evidence="2" id="KW-1185">Reference proteome</keyword>
<dbReference type="PANTHER" id="PTHR33383:SF1">
    <property type="entry name" value="MEMBRANE PROTEIN INSERTION EFFICIENCY FACTOR-RELATED"/>
    <property type="match status" value="1"/>
</dbReference>
<accession>A0A9X2BJZ8</accession>
<reference evidence="1" key="1">
    <citation type="submission" date="2021-11" db="EMBL/GenBank/DDBJ databases">
        <title>Vibrio ZSDE26 sp. nov. and Vibrio ZSDZ34 sp. nov., isolated from coastal seawater in Qingdao.</title>
        <authorList>
            <person name="Zhang P."/>
        </authorList>
    </citation>
    <scope>NUCLEOTIDE SEQUENCE</scope>
    <source>
        <strain evidence="1">ZSDE26</strain>
    </source>
</reference>
<proteinExistence type="predicted"/>
<dbReference type="PANTHER" id="PTHR33383">
    <property type="entry name" value="MEMBRANE PROTEIN INSERTION EFFICIENCY FACTOR-RELATED"/>
    <property type="match status" value="1"/>
</dbReference>
<gene>
    <name evidence="1" type="primary">yidD</name>
    <name evidence="1" type="ORF">KP803_11840</name>
</gene>